<reference evidence="2" key="1">
    <citation type="submission" date="2023-07" db="EMBL/GenBank/DDBJ databases">
        <title>Marinobacter sp. chi1 genome sequencing and assembly.</title>
        <authorList>
            <person name="Park S."/>
        </authorList>
    </citation>
    <scope>NUCLEOTIDE SEQUENCE</scope>
    <source>
        <strain evidence="2">Chi1</strain>
    </source>
</reference>
<keyword evidence="1" id="KW-0732">Signal</keyword>
<evidence type="ECO:0000256" key="1">
    <source>
        <dbReference type="SAM" id="SignalP"/>
    </source>
</evidence>
<protein>
    <submittedName>
        <fullName evidence="2">Lytic transglycosylase domain-containing protein</fullName>
        <ecNumber evidence="2">4.2.2.n1</ecNumber>
    </submittedName>
</protein>
<keyword evidence="2" id="KW-0456">Lyase</keyword>
<dbReference type="GO" id="GO:0016829">
    <property type="term" value="F:lyase activity"/>
    <property type="evidence" value="ECO:0007669"/>
    <property type="project" value="UniProtKB-KW"/>
</dbReference>
<accession>A0ABT8VZX1</accession>
<feature type="chain" id="PRO_5046391310" evidence="1">
    <location>
        <begin position="28"/>
        <end position="376"/>
    </location>
</feature>
<dbReference type="Gene3D" id="1.10.530.10">
    <property type="match status" value="1"/>
</dbReference>
<name>A0ABT8VZX1_9GAMM</name>
<comment type="caution">
    <text evidence="2">The sequence shown here is derived from an EMBL/GenBank/DDBJ whole genome shotgun (WGS) entry which is preliminary data.</text>
</comment>
<dbReference type="EMBL" id="JAUMIS010000001">
    <property type="protein sequence ID" value="MDO3721532.1"/>
    <property type="molecule type" value="Genomic_DNA"/>
</dbReference>
<evidence type="ECO:0000313" key="2">
    <source>
        <dbReference type="EMBL" id="MDO3721532.1"/>
    </source>
</evidence>
<evidence type="ECO:0000313" key="3">
    <source>
        <dbReference type="Proteomes" id="UP001168640"/>
    </source>
</evidence>
<sequence>MDPNRLSLRQQSLFFILTALWALCATAESDVPDDSERDWTQVVRSSPYWVSQGVYTNILTIRDWVLRESGYCSESDRHILFDMRGQFLAWLSDKATREATQAQLNDTRRSLHQDERVDTWVPGGKGQTGYPFALSCDQPHVDLDRALARYLGRAPAYRLWGAWDDLAFASSAEPGSLHDALNYVYSTRAEQQRINLAPGLLPHLAGQILIESGGQQRAHSAADARGIMQLSPTALSDCQIRPKNYWHRLAQIDCALRLTNQNARNLRPAFNERFGHLTEQKRERLFNLLLIQAYHGGAGRITSLLTDPQLGKPADYFATHHGRFSAGDIAFGMVFHNLGRDRLGLASLYYVADVELAMEALCKTPEITETDFCAWK</sequence>
<dbReference type="EC" id="4.2.2.n1" evidence="2"/>
<dbReference type="CDD" id="cd00254">
    <property type="entry name" value="LT-like"/>
    <property type="match status" value="1"/>
</dbReference>
<dbReference type="Proteomes" id="UP001168640">
    <property type="component" value="Unassembled WGS sequence"/>
</dbReference>
<organism evidence="2 3">
    <name type="scientific">Marinobacter suaedae</name>
    <dbReference type="NCBI Taxonomy" id="3057675"/>
    <lineage>
        <taxon>Bacteria</taxon>
        <taxon>Pseudomonadati</taxon>
        <taxon>Pseudomonadota</taxon>
        <taxon>Gammaproteobacteria</taxon>
        <taxon>Pseudomonadales</taxon>
        <taxon>Marinobacteraceae</taxon>
        <taxon>Marinobacter</taxon>
    </lineage>
</organism>
<gene>
    <name evidence="2" type="ORF">QVZ43_07330</name>
</gene>
<dbReference type="InterPro" id="IPR023346">
    <property type="entry name" value="Lysozyme-like_dom_sf"/>
</dbReference>
<dbReference type="SUPFAM" id="SSF53955">
    <property type="entry name" value="Lysozyme-like"/>
    <property type="match status" value="1"/>
</dbReference>
<proteinExistence type="predicted"/>
<feature type="signal peptide" evidence="1">
    <location>
        <begin position="1"/>
        <end position="27"/>
    </location>
</feature>
<dbReference type="RefSeq" id="WP_302909404.1">
    <property type="nucleotide sequence ID" value="NZ_JAUMIS010000001.1"/>
</dbReference>
<keyword evidence="3" id="KW-1185">Reference proteome</keyword>